<dbReference type="Pfam" id="PF04101">
    <property type="entry name" value="Glyco_tran_28_C"/>
    <property type="match status" value="1"/>
</dbReference>
<dbReference type="GO" id="GO:0043541">
    <property type="term" value="C:UDP-N-acetylglucosamine transferase complex"/>
    <property type="evidence" value="ECO:0007669"/>
    <property type="project" value="TreeGrafter"/>
</dbReference>
<dbReference type="Gene3D" id="3.40.50.2000">
    <property type="entry name" value="Glycogen Phosphorylase B"/>
    <property type="match status" value="1"/>
</dbReference>
<dbReference type="AlphaFoldDB" id="A0AAV7ZJM2"/>
<evidence type="ECO:0000259" key="1">
    <source>
        <dbReference type="Pfam" id="PF04101"/>
    </source>
</evidence>
<comment type="caution">
    <text evidence="2">The sequence shown here is derived from an EMBL/GenBank/DDBJ whole genome shotgun (WGS) entry which is preliminary data.</text>
</comment>
<reference evidence="2" key="1">
    <citation type="submission" date="2022-08" db="EMBL/GenBank/DDBJ databases">
        <title>Novel sulphate-reducing endosymbionts in the free-living metamonad Anaeramoeba.</title>
        <authorList>
            <person name="Jerlstrom-Hultqvist J."/>
            <person name="Cepicka I."/>
            <person name="Gallot-Lavallee L."/>
            <person name="Salas-Leiva D."/>
            <person name="Curtis B.A."/>
            <person name="Zahonova K."/>
            <person name="Pipaliya S."/>
            <person name="Dacks J."/>
            <person name="Roger A.J."/>
        </authorList>
    </citation>
    <scope>NUCLEOTIDE SEQUENCE</scope>
    <source>
        <strain evidence="2">Busselton2</strain>
    </source>
</reference>
<name>A0AAV7ZJM2_9EUKA</name>
<dbReference type="InterPro" id="IPR052474">
    <property type="entry name" value="UDP-GlcNAc_transferase"/>
</dbReference>
<dbReference type="InterPro" id="IPR007235">
    <property type="entry name" value="Glyco_trans_28_C"/>
</dbReference>
<gene>
    <name evidence="2" type="ORF">M0812_13358</name>
</gene>
<proteinExistence type="predicted"/>
<dbReference type="GO" id="GO:0006488">
    <property type="term" value="P:dolichol-linked oligosaccharide biosynthetic process"/>
    <property type="evidence" value="ECO:0007669"/>
    <property type="project" value="TreeGrafter"/>
</dbReference>
<dbReference type="SUPFAM" id="SSF53756">
    <property type="entry name" value="UDP-Glycosyltransferase/glycogen phosphorylase"/>
    <property type="match status" value="1"/>
</dbReference>
<sequence length="170" mass="19503">MNLFVTVGTTSFLTLIERIDTPEFLDQLVLKGFKSITIQTGKIEYQPKHLTKYKNLESEVYGLKPSIAQDFQKCDLVISHAGAGTIFEALYLKKSLIVVANNTLMDNHQVEIAEEMKKKKYLDYCNDVSRLVEVFKNFEPENLVPLPKPNTLNFKQLIDEHMGFSKKKND</sequence>
<accession>A0AAV7ZJM2</accession>
<protein>
    <submittedName>
        <fullName evidence="2">Asparagine linked glycosylation (Alg)</fullName>
    </submittedName>
</protein>
<dbReference type="EMBL" id="JANTQA010000029">
    <property type="protein sequence ID" value="KAJ3441349.1"/>
    <property type="molecule type" value="Genomic_DNA"/>
</dbReference>
<dbReference type="PANTHER" id="PTHR47043">
    <property type="entry name" value="UDP-N-ACETYLGLUCOSAMINE TRANSFERASE SUBUNIT ALG13"/>
    <property type="match status" value="1"/>
</dbReference>
<dbReference type="GO" id="GO:0016758">
    <property type="term" value="F:hexosyltransferase activity"/>
    <property type="evidence" value="ECO:0007669"/>
    <property type="project" value="InterPro"/>
</dbReference>
<dbReference type="PANTHER" id="PTHR47043:SF1">
    <property type="entry name" value="UDP-N-ACETYLGLUCOSAMINE TRANSFERASE SUBUNIT ALG13"/>
    <property type="match status" value="1"/>
</dbReference>
<evidence type="ECO:0000313" key="3">
    <source>
        <dbReference type="Proteomes" id="UP001146793"/>
    </source>
</evidence>
<evidence type="ECO:0000313" key="2">
    <source>
        <dbReference type="EMBL" id="KAJ3441349.1"/>
    </source>
</evidence>
<feature type="domain" description="Glycosyl transferase family 28 C-terminal" evidence="1">
    <location>
        <begin position="3"/>
        <end position="158"/>
    </location>
</feature>
<organism evidence="2 3">
    <name type="scientific">Anaeramoeba flamelloides</name>
    <dbReference type="NCBI Taxonomy" id="1746091"/>
    <lineage>
        <taxon>Eukaryota</taxon>
        <taxon>Metamonada</taxon>
        <taxon>Anaeramoebidae</taxon>
        <taxon>Anaeramoeba</taxon>
    </lineage>
</organism>
<dbReference type="Proteomes" id="UP001146793">
    <property type="component" value="Unassembled WGS sequence"/>
</dbReference>